<comment type="caution">
    <text evidence="3">The sequence shown here is derived from an EMBL/GenBank/DDBJ whole genome shotgun (WGS) entry which is preliminary data.</text>
</comment>
<evidence type="ECO:0000259" key="2">
    <source>
        <dbReference type="PROSITE" id="PS51898"/>
    </source>
</evidence>
<evidence type="ECO:0000313" key="4">
    <source>
        <dbReference type="Proteomes" id="UP001597368"/>
    </source>
</evidence>
<dbReference type="Proteomes" id="UP001597368">
    <property type="component" value="Unassembled WGS sequence"/>
</dbReference>
<feature type="domain" description="Tyr recombinase" evidence="2">
    <location>
        <begin position="1"/>
        <end position="93"/>
    </location>
</feature>
<name>A0ABW4TBK5_9ACTN</name>
<keyword evidence="4" id="KW-1185">Reference proteome</keyword>
<protein>
    <submittedName>
        <fullName evidence="3">Tyrosine-type recombinase/integrase</fullName>
    </submittedName>
</protein>
<dbReference type="InterPro" id="IPR011010">
    <property type="entry name" value="DNA_brk_join_enz"/>
</dbReference>
<dbReference type="InterPro" id="IPR002104">
    <property type="entry name" value="Integrase_catalytic"/>
</dbReference>
<keyword evidence="1" id="KW-0233">DNA recombination</keyword>
<dbReference type="RefSeq" id="WP_379580881.1">
    <property type="nucleotide sequence ID" value="NZ_JBHUFV010000075.1"/>
</dbReference>
<reference evidence="4" key="1">
    <citation type="journal article" date="2019" name="Int. J. Syst. Evol. Microbiol.">
        <title>The Global Catalogue of Microorganisms (GCM) 10K type strain sequencing project: providing services to taxonomists for standard genome sequencing and annotation.</title>
        <authorList>
            <consortium name="The Broad Institute Genomics Platform"/>
            <consortium name="The Broad Institute Genome Sequencing Center for Infectious Disease"/>
            <person name="Wu L."/>
            <person name="Ma J."/>
        </authorList>
    </citation>
    <scope>NUCLEOTIDE SEQUENCE [LARGE SCALE GENOMIC DNA]</scope>
    <source>
        <strain evidence="4">ICMP 6774ER</strain>
    </source>
</reference>
<dbReference type="PROSITE" id="PS51898">
    <property type="entry name" value="TYR_RECOMBINASE"/>
    <property type="match status" value="1"/>
</dbReference>
<dbReference type="InterPro" id="IPR013762">
    <property type="entry name" value="Integrase-like_cat_sf"/>
</dbReference>
<evidence type="ECO:0000313" key="3">
    <source>
        <dbReference type="EMBL" id="MFD1938788.1"/>
    </source>
</evidence>
<dbReference type="Pfam" id="PF00589">
    <property type="entry name" value="Phage_integrase"/>
    <property type="match status" value="1"/>
</dbReference>
<dbReference type="SUPFAM" id="SSF56349">
    <property type="entry name" value="DNA breaking-rejoining enzymes"/>
    <property type="match status" value="1"/>
</dbReference>
<dbReference type="Gene3D" id="1.10.443.10">
    <property type="entry name" value="Intergrase catalytic core"/>
    <property type="match status" value="1"/>
</dbReference>
<accession>A0ABW4TBK5</accession>
<sequence length="111" mass="12361">MVYQGLIFTRDDGTLLDPMRVLRGLRVITKKAGIGNRWKVRELRHSFVSILSDGDVSVERIADLVGHSTPTTTQAVYQRRIRPVVVHGAETMDVIRIVTPGTTQALPPVSR</sequence>
<evidence type="ECO:0000256" key="1">
    <source>
        <dbReference type="ARBA" id="ARBA00023172"/>
    </source>
</evidence>
<proteinExistence type="predicted"/>
<gene>
    <name evidence="3" type="ORF">ACFSKW_45745</name>
</gene>
<dbReference type="EMBL" id="JBHUFV010000075">
    <property type="protein sequence ID" value="MFD1938788.1"/>
    <property type="molecule type" value="Genomic_DNA"/>
</dbReference>
<organism evidence="3 4">
    <name type="scientific">Nonomuraea mangrovi</name>
    <dbReference type="NCBI Taxonomy" id="2316207"/>
    <lineage>
        <taxon>Bacteria</taxon>
        <taxon>Bacillati</taxon>
        <taxon>Actinomycetota</taxon>
        <taxon>Actinomycetes</taxon>
        <taxon>Streptosporangiales</taxon>
        <taxon>Streptosporangiaceae</taxon>
        <taxon>Nonomuraea</taxon>
    </lineage>
</organism>